<evidence type="ECO:0000256" key="2">
    <source>
        <dbReference type="ARBA" id="ARBA00023043"/>
    </source>
</evidence>
<reference evidence="4 5" key="1">
    <citation type="submission" date="2017-06" db="EMBL/GenBank/DDBJ databases">
        <title>Comparative genomic analysis of Ambrosia Fusariam Clade fungi.</title>
        <authorList>
            <person name="Stajich J.E."/>
            <person name="Carrillo J."/>
            <person name="Kijimoto T."/>
            <person name="Eskalen A."/>
            <person name="O'Donnell K."/>
            <person name="Kasson M."/>
        </authorList>
    </citation>
    <scope>NUCLEOTIDE SEQUENCE [LARGE SCALE GENOMIC DNA]</scope>
    <source>
        <strain evidence="4 5">UCR1854</strain>
    </source>
</reference>
<proteinExistence type="predicted"/>
<dbReference type="PANTHER" id="PTHR24198:SF165">
    <property type="entry name" value="ANKYRIN REPEAT-CONTAINING PROTEIN-RELATED"/>
    <property type="match status" value="1"/>
</dbReference>
<feature type="repeat" description="ANK" evidence="3">
    <location>
        <begin position="316"/>
        <end position="348"/>
    </location>
</feature>
<evidence type="ECO:0000256" key="1">
    <source>
        <dbReference type="ARBA" id="ARBA00022737"/>
    </source>
</evidence>
<dbReference type="PROSITE" id="PS50088">
    <property type="entry name" value="ANK_REPEAT"/>
    <property type="match status" value="5"/>
</dbReference>
<protein>
    <submittedName>
        <fullName evidence="4">Uncharacterized protein</fullName>
    </submittedName>
</protein>
<dbReference type="SMART" id="SM00248">
    <property type="entry name" value="ANK"/>
    <property type="match status" value="8"/>
</dbReference>
<dbReference type="Proteomes" id="UP000287124">
    <property type="component" value="Unassembled WGS sequence"/>
</dbReference>
<gene>
    <name evidence="4" type="ORF">BHE90_017224</name>
</gene>
<dbReference type="InterPro" id="IPR002110">
    <property type="entry name" value="Ankyrin_rpt"/>
</dbReference>
<name>A0A430KY43_9HYPO</name>
<feature type="repeat" description="ANK" evidence="3">
    <location>
        <begin position="283"/>
        <end position="315"/>
    </location>
</feature>
<dbReference type="Pfam" id="PF00023">
    <property type="entry name" value="Ank"/>
    <property type="match status" value="1"/>
</dbReference>
<dbReference type="SUPFAM" id="SSF48403">
    <property type="entry name" value="Ankyrin repeat"/>
    <property type="match status" value="1"/>
</dbReference>
<feature type="repeat" description="ANK" evidence="3">
    <location>
        <begin position="71"/>
        <end position="103"/>
    </location>
</feature>
<dbReference type="Gene3D" id="1.25.40.20">
    <property type="entry name" value="Ankyrin repeat-containing domain"/>
    <property type="match status" value="3"/>
</dbReference>
<comment type="caution">
    <text evidence="4">The sequence shown here is derived from an EMBL/GenBank/DDBJ whole genome shotgun (WGS) entry which is preliminary data.</text>
</comment>
<dbReference type="AlphaFoldDB" id="A0A430KY43"/>
<sequence length="411" mass="44445">MLAAKSLLDAVHANKYDKVERLLKKPGVDPNVPFPLEGGSSAIVVASSNGNKPMVELLLRHNADTSSRGPEGQTALHEASISNRVDIIELLLLHKANPATVDDAGHTPLWYAACGKETNNSFEALLSAATVDIDGLLDDKLPSPLWAAAATGREDRASALLEQGADFNRQDKKERTLLHRTNWPIAAPLTKLLLQHGANPWARDFPDKRLPLHRAAEQGRIDIAAMLLGKMVEQQECSKTDASNVRDSHGVTPLMCAALQGSLPLVLYLVREWDAVFDLQDDVGNDAFYCACAEGHIRVASFLLGLGADINRGNNRGNTPLHVAAAKGQEAMVEFLLRLGANTEVKARSLRDTRALDDRQGPQQDRPLLTPAAAARMAGHEKIAEHITDSIQQDGSRDWALETSTASCIGS</sequence>
<evidence type="ECO:0000256" key="3">
    <source>
        <dbReference type="PROSITE-ProRule" id="PRU00023"/>
    </source>
</evidence>
<keyword evidence="5" id="KW-1185">Reference proteome</keyword>
<feature type="repeat" description="ANK" evidence="3">
    <location>
        <begin position="38"/>
        <end position="70"/>
    </location>
</feature>
<evidence type="ECO:0000313" key="4">
    <source>
        <dbReference type="EMBL" id="RTE68398.1"/>
    </source>
</evidence>
<dbReference type="PANTHER" id="PTHR24198">
    <property type="entry name" value="ANKYRIN REPEAT AND PROTEIN KINASE DOMAIN-CONTAINING PROTEIN"/>
    <property type="match status" value="1"/>
</dbReference>
<organism evidence="4 5">
    <name type="scientific">Fusarium euwallaceae</name>
    <dbReference type="NCBI Taxonomy" id="1147111"/>
    <lineage>
        <taxon>Eukaryota</taxon>
        <taxon>Fungi</taxon>
        <taxon>Dikarya</taxon>
        <taxon>Ascomycota</taxon>
        <taxon>Pezizomycotina</taxon>
        <taxon>Sordariomycetes</taxon>
        <taxon>Hypocreomycetidae</taxon>
        <taxon>Hypocreales</taxon>
        <taxon>Nectriaceae</taxon>
        <taxon>Fusarium</taxon>
        <taxon>Fusarium solani species complex</taxon>
    </lineage>
</organism>
<dbReference type="PROSITE" id="PS50297">
    <property type="entry name" value="ANK_REP_REGION"/>
    <property type="match status" value="2"/>
</dbReference>
<dbReference type="EMBL" id="MIKF01000877">
    <property type="protein sequence ID" value="RTE68398.1"/>
    <property type="molecule type" value="Genomic_DNA"/>
</dbReference>
<dbReference type="InterPro" id="IPR036770">
    <property type="entry name" value="Ankyrin_rpt-contain_sf"/>
</dbReference>
<accession>A0A430KY43</accession>
<keyword evidence="1" id="KW-0677">Repeat</keyword>
<dbReference type="Pfam" id="PF12796">
    <property type="entry name" value="Ank_2"/>
    <property type="match status" value="2"/>
</dbReference>
<feature type="repeat" description="ANK" evidence="3">
    <location>
        <begin position="140"/>
        <end position="172"/>
    </location>
</feature>
<evidence type="ECO:0000313" key="5">
    <source>
        <dbReference type="Proteomes" id="UP000287124"/>
    </source>
</evidence>
<keyword evidence="2 3" id="KW-0040">ANK repeat</keyword>